<gene>
    <name evidence="2" type="ORF">ABID21_002361</name>
</gene>
<evidence type="ECO:0000313" key="3">
    <source>
        <dbReference type="Proteomes" id="UP001549031"/>
    </source>
</evidence>
<protein>
    <submittedName>
        <fullName evidence="2">Uncharacterized protein</fullName>
    </submittedName>
</protein>
<evidence type="ECO:0000313" key="2">
    <source>
        <dbReference type="EMBL" id="MET3586244.1"/>
    </source>
</evidence>
<dbReference type="Proteomes" id="UP001549031">
    <property type="component" value="Unassembled WGS sequence"/>
</dbReference>
<dbReference type="EMBL" id="JBEPLJ010000008">
    <property type="protein sequence ID" value="MET3586244.1"/>
    <property type="molecule type" value="Genomic_DNA"/>
</dbReference>
<accession>A0ABV2H6S9</accession>
<reference evidence="2 3" key="1">
    <citation type="submission" date="2024-06" db="EMBL/GenBank/DDBJ databases">
        <title>Genomic Encyclopedia of Type Strains, Phase IV (KMG-IV): sequencing the most valuable type-strain genomes for metagenomic binning, comparative biology and taxonomic classification.</title>
        <authorList>
            <person name="Goeker M."/>
        </authorList>
    </citation>
    <scope>NUCLEOTIDE SEQUENCE [LARGE SCALE GENOMIC DNA]</scope>
    <source>
        <strain evidence="2 3">DSM 105042</strain>
    </source>
</reference>
<evidence type="ECO:0000256" key="1">
    <source>
        <dbReference type="SAM" id="MobiDB-lite"/>
    </source>
</evidence>
<proteinExistence type="predicted"/>
<name>A0ABV2H6S9_9HYPH</name>
<sequence>MIKTAEAAPEAASWPRRVTGIKTASRRRIG</sequence>
<organism evidence="2 3">
    <name type="scientific">Pseudorhizobium tarimense</name>
    <dbReference type="NCBI Taxonomy" id="1079109"/>
    <lineage>
        <taxon>Bacteria</taxon>
        <taxon>Pseudomonadati</taxon>
        <taxon>Pseudomonadota</taxon>
        <taxon>Alphaproteobacteria</taxon>
        <taxon>Hyphomicrobiales</taxon>
        <taxon>Rhizobiaceae</taxon>
        <taxon>Rhizobium/Agrobacterium group</taxon>
        <taxon>Pseudorhizobium</taxon>
    </lineage>
</organism>
<keyword evidence="3" id="KW-1185">Reference proteome</keyword>
<comment type="caution">
    <text evidence="2">The sequence shown here is derived from an EMBL/GenBank/DDBJ whole genome shotgun (WGS) entry which is preliminary data.</text>
</comment>
<feature type="region of interest" description="Disordered" evidence="1">
    <location>
        <begin position="1"/>
        <end position="30"/>
    </location>
</feature>